<organism evidence="4 5">
    <name type="scientific">Amycolatopsis silviterrae</name>
    <dbReference type="NCBI Taxonomy" id="1656914"/>
    <lineage>
        <taxon>Bacteria</taxon>
        <taxon>Bacillati</taxon>
        <taxon>Actinomycetota</taxon>
        <taxon>Actinomycetes</taxon>
        <taxon>Pseudonocardiales</taxon>
        <taxon>Pseudonocardiaceae</taxon>
        <taxon>Amycolatopsis</taxon>
    </lineage>
</organism>
<comment type="caution">
    <text evidence="4">The sequence shown here is derived from an EMBL/GenBank/DDBJ whole genome shotgun (WGS) entry which is preliminary data.</text>
</comment>
<protein>
    <submittedName>
        <fullName evidence="4">MCE family protein</fullName>
    </submittedName>
</protein>
<feature type="domain" description="Mce/MlaD" evidence="2">
    <location>
        <begin position="40"/>
        <end position="115"/>
    </location>
</feature>
<evidence type="ECO:0000313" key="5">
    <source>
        <dbReference type="Proteomes" id="UP001597483"/>
    </source>
</evidence>
<proteinExistence type="predicted"/>
<dbReference type="NCBIfam" id="TIGR00996">
    <property type="entry name" value="Mtu_fam_mce"/>
    <property type="match status" value="1"/>
</dbReference>
<name>A0ABW5HLC6_9PSEU</name>
<evidence type="ECO:0000256" key="1">
    <source>
        <dbReference type="SAM" id="MobiDB-lite"/>
    </source>
</evidence>
<dbReference type="InterPro" id="IPR052336">
    <property type="entry name" value="MlaD_Phospholipid_Transporter"/>
</dbReference>
<evidence type="ECO:0000259" key="2">
    <source>
        <dbReference type="Pfam" id="PF02470"/>
    </source>
</evidence>
<feature type="domain" description="Mammalian cell entry C-terminal" evidence="3">
    <location>
        <begin position="123"/>
        <end position="292"/>
    </location>
</feature>
<dbReference type="InterPro" id="IPR005693">
    <property type="entry name" value="Mce"/>
</dbReference>
<dbReference type="RefSeq" id="WP_378312153.1">
    <property type="nucleotide sequence ID" value="NZ_JBHUKS010000033.1"/>
</dbReference>
<feature type="compositionally biased region" description="Pro residues" evidence="1">
    <location>
        <begin position="382"/>
        <end position="405"/>
    </location>
</feature>
<dbReference type="PANTHER" id="PTHR33371">
    <property type="entry name" value="INTERMEMBRANE PHOSPHOLIPID TRANSPORT SYSTEM BINDING PROTEIN MLAD-RELATED"/>
    <property type="match status" value="1"/>
</dbReference>
<dbReference type="InterPro" id="IPR024516">
    <property type="entry name" value="Mce_C"/>
</dbReference>
<evidence type="ECO:0000259" key="3">
    <source>
        <dbReference type="Pfam" id="PF11887"/>
    </source>
</evidence>
<reference evidence="5" key="1">
    <citation type="journal article" date="2019" name="Int. J. Syst. Evol. Microbiol.">
        <title>The Global Catalogue of Microorganisms (GCM) 10K type strain sequencing project: providing services to taxonomists for standard genome sequencing and annotation.</title>
        <authorList>
            <consortium name="The Broad Institute Genomics Platform"/>
            <consortium name="The Broad Institute Genome Sequencing Center for Infectious Disease"/>
            <person name="Wu L."/>
            <person name="Ma J."/>
        </authorList>
    </citation>
    <scope>NUCLEOTIDE SEQUENCE [LARGE SCALE GENOMIC DNA]</scope>
    <source>
        <strain evidence="5">CGMCC 4.7641</strain>
    </source>
</reference>
<dbReference type="PANTHER" id="PTHR33371:SF15">
    <property type="entry name" value="LIPOPROTEIN LPRN"/>
    <property type="match status" value="1"/>
</dbReference>
<dbReference type="Pfam" id="PF02470">
    <property type="entry name" value="MlaD"/>
    <property type="match status" value="1"/>
</dbReference>
<dbReference type="InterPro" id="IPR003399">
    <property type="entry name" value="Mce/MlaD"/>
</dbReference>
<feature type="region of interest" description="Disordered" evidence="1">
    <location>
        <begin position="372"/>
        <end position="420"/>
    </location>
</feature>
<dbReference type="PROSITE" id="PS51257">
    <property type="entry name" value="PROKAR_LIPOPROTEIN"/>
    <property type="match status" value="1"/>
</dbReference>
<dbReference type="EMBL" id="JBHUKS010000033">
    <property type="protein sequence ID" value="MFD2473569.1"/>
    <property type="molecule type" value="Genomic_DNA"/>
</dbReference>
<accession>A0ABW5HLC6</accession>
<dbReference type="Pfam" id="PF11887">
    <property type="entry name" value="Mce4_CUP1"/>
    <property type="match status" value="1"/>
</dbReference>
<dbReference type="Proteomes" id="UP001597483">
    <property type="component" value="Unassembled WGS sequence"/>
</dbReference>
<keyword evidence="5" id="KW-1185">Reference proteome</keyword>
<feature type="compositionally biased region" description="Gly residues" evidence="1">
    <location>
        <begin position="411"/>
        <end position="420"/>
    </location>
</feature>
<gene>
    <name evidence="4" type="ORF">ACFSVL_39640</name>
</gene>
<sequence>MTRRSLSVLAVGTCLAVTGCQVGGVNSVVLPGGVGTGDSGYPVRIEFASAANLVANSEVKVNDVTVGTVTAIGLEGWHAQVTVSLRRDVQLPANTVARIGQKSLLGAEYVELAPPTGELPVGRLRGGDVITLAHSDRYPETEELLASLSTLLNGGGLQQVQTIAREVNNALGGNEQATRDLLANLNTFVGRLSEQRQQITRAISAVDKLGAALSAQREQIGTAIDKIGPGLSVLNQQRGNLTEAMGALDNLGVVGTRVVNSSKDALLTDLRDLQPTLAKLVEAGDSLPKSLDLLGTFLFPIKAVPNAVKGDNLNASITVDASLPALATGLFPGLPVESALQQLATALQATDPVTGPVTAAVNGVGKSVAVGGQSGGLVTPQKPAPAPTSAPAAPSSPPASTPTSPPAANGGLLGFLLGGG</sequence>
<evidence type="ECO:0000313" key="4">
    <source>
        <dbReference type="EMBL" id="MFD2473569.1"/>
    </source>
</evidence>